<keyword evidence="2" id="KW-1185">Reference proteome</keyword>
<dbReference type="HOGENOM" id="CLU_1779331_0_0_1"/>
<organism evidence="1 2">
    <name type="scientific">Daphnia pulex</name>
    <name type="common">Water flea</name>
    <dbReference type="NCBI Taxonomy" id="6669"/>
    <lineage>
        <taxon>Eukaryota</taxon>
        <taxon>Metazoa</taxon>
        <taxon>Ecdysozoa</taxon>
        <taxon>Arthropoda</taxon>
        <taxon>Crustacea</taxon>
        <taxon>Branchiopoda</taxon>
        <taxon>Diplostraca</taxon>
        <taxon>Cladocera</taxon>
        <taxon>Anomopoda</taxon>
        <taxon>Daphniidae</taxon>
        <taxon>Daphnia</taxon>
    </lineage>
</organism>
<evidence type="ECO:0000313" key="1">
    <source>
        <dbReference type="EMBL" id="EFX72058.1"/>
    </source>
</evidence>
<dbReference type="EMBL" id="GL732603">
    <property type="protein sequence ID" value="EFX72058.1"/>
    <property type="molecule type" value="Genomic_DNA"/>
</dbReference>
<name>E9H8B0_DAPPU</name>
<sequence>MQTYSNFNFITICSAYYYFRPVDVNSAVEPTEDTSPHTSSYYGFKDVSSTGLIVDSTEEHVANNDELNDVTTDAVNESRERVEDQDHLVLETGEIVNDSSHVPELTKEGILQRLALLYSQKGLSLNSLGGVGKLVKDLGHDIPTDA</sequence>
<protein>
    <submittedName>
        <fullName evidence="1">Uncharacterized protein</fullName>
    </submittedName>
</protein>
<gene>
    <name evidence="1" type="ORF">DAPPUDRAFT_254976</name>
</gene>
<dbReference type="KEGG" id="dpx:DAPPUDRAFT_254976"/>
<dbReference type="Proteomes" id="UP000000305">
    <property type="component" value="Unassembled WGS sequence"/>
</dbReference>
<reference evidence="1 2" key="1">
    <citation type="journal article" date="2011" name="Science">
        <title>The ecoresponsive genome of Daphnia pulex.</title>
        <authorList>
            <person name="Colbourne J.K."/>
            <person name="Pfrender M.E."/>
            <person name="Gilbert D."/>
            <person name="Thomas W.K."/>
            <person name="Tucker A."/>
            <person name="Oakley T.H."/>
            <person name="Tokishita S."/>
            <person name="Aerts A."/>
            <person name="Arnold G.J."/>
            <person name="Basu M.K."/>
            <person name="Bauer D.J."/>
            <person name="Caceres C.E."/>
            <person name="Carmel L."/>
            <person name="Casola C."/>
            <person name="Choi J.H."/>
            <person name="Detter J.C."/>
            <person name="Dong Q."/>
            <person name="Dusheyko S."/>
            <person name="Eads B.D."/>
            <person name="Frohlich T."/>
            <person name="Geiler-Samerotte K.A."/>
            <person name="Gerlach D."/>
            <person name="Hatcher P."/>
            <person name="Jogdeo S."/>
            <person name="Krijgsveld J."/>
            <person name="Kriventseva E.V."/>
            <person name="Kultz D."/>
            <person name="Laforsch C."/>
            <person name="Lindquist E."/>
            <person name="Lopez J."/>
            <person name="Manak J.R."/>
            <person name="Muller J."/>
            <person name="Pangilinan J."/>
            <person name="Patwardhan R.P."/>
            <person name="Pitluck S."/>
            <person name="Pritham E.J."/>
            <person name="Rechtsteiner A."/>
            <person name="Rho M."/>
            <person name="Rogozin I.B."/>
            <person name="Sakarya O."/>
            <person name="Salamov A."/>
            <person name="Schaack S."/>
            <person name="Shapiro H."/>
            <person name="Shiga Y."/>
            <person name="Skalitzky C."/>
            <person name="Smith Z."/>
            <person name="Souvorov A."/>
            <person name="Sung W."/>
            <person name="Tang Z."/>
            <person name="Tsuchiya D."/>
            <person name="Tu H."/>
            <person name="Vos H."/>
            <person name="Wang M."/>
            <person name="Wolf Y.I."/>
            <person name="Yamagata H."/>
            <person name="Yamada T."/>
            <person name="Ye Y."/>
            <person name="Shaw J.R."/>
            <person name="Andrews J."/>
            <person name="Crease T.J."/>
            <person name="Tang H."/>
            <person name="Lucas S.M."/>
            <person name="Robertson H.M."/>
            <person name="Bork P."/>
            <person name="Koonin E.V."/>
            <person name="Zdobnov E.M."/>
            <person name="Grigoriev I.V."/>
            <person name="Lynch M."/>
            <person name="Boore J.L."/>
        </authorList>
    </citation>
    <scope>NUCLEOTIDE SEQUENCE [LARGE SCALE GENOMIC DNA]</scope>
</reference>
<accession>E9H8B0</accession>
<dbReference type="InParanoid" id="E9H8B0"/>
<proteinExistence type="predicted"/>
<dbReference type="AlphaFoldDB" id="E9H8B0"/>
<evidence type="ECO:0000313" key="2">
    <source>
        <dbReference type="Proteomes" id="UP000000305"/>
    </source>
</evidence>